<sequence>VVIFDKIMGNAAALLSIKADCQEVFSPLGSQFAIKTLDKYGIEYHLNKIVPYIQKADGEEMCPMEKLSLDKEPEEFYQAMLNIINKTRGA</sequence>
<organism evidence="1">
    <name type="scientific">marine sediment metagenome</name>
    <dbReference type="NCBI Taxonomy" id="412755"/>
    <lineage>
        <taxon>unclassified sequences</taxon>
        <taxon>metagenomes</taxon>
        <taxon>ecological metagenomes</taxon>
    </lineage>
</organism>
<dbReference type="SUPFAM" id="SSF53927">
    <property type="entry name" value="Cytidine deaminase-like"/>
    <property type="match status" value="1"/>
</dbReference>
<dbReference type="InterPro" id="IPR016193">
    <property type="entry name" value="Cytidine_deaminase-like"/>
</dbReference>
<evidence type="ECO:0000313" key="1">
    <source>
        <dbReference type="EMBL" id="GAI50192.1"/>
    </source>
</evidence>
<dbReference type="EMBL" id="BARV01037380">
    <property type="protein sequence ID" value="GAI50192.1"/>
    <property type="molecule type" value="Genomic_DNA"/>
</dbReference>
<gene>
    <name evidence="1" type="ORF">S06H3_57834</name>
</gene>
<protein>
    <recommendedName>
        <fullName evidence="2">DUF1893 domain-containing protein</fullName>
    </recommendedName>
</protein>
<dbReference type="AlphaFoldDB" id="X1P1M1"/>
<comment type="caution">
    <text evidence="1">The sequence shown here is derived from an EMBL/GenBank/DDBJ whole genome shotgun (WGS) entry which is preliminary data.</text>
</comment>
<accession>X1P1M1</accession>
<reference evidence="1" key="1">
    <citation type="journal article" date="2014" name="Front. Microbiol.">
        <title>High frequency of phylogenetically diverse reductive dehalogenase-homologous genes in deep subseafloor sedimentary metagenomes.</title>
        <authorList>
            <person name="Kawai M."/>
            <person name="Futagami T."/>
            <person name="Toyoda A."/>
            <person name="Takaki Y."/>
            <person name="Nishi S."/>
            <person name="Hori S."/>
            <person name="Arai W."/>
            <person name="Tsubouchi T."/>
            <person name="Morono Y."/>
            <person name="Uchiyama I."/>
            <person name="Ito T."/>
            <person name="Fujiyama A."/>
            <person name="Inagaki F."/>
            <person name="Takami H."/>
        </authorList>
    </citation>
    <scope>NUCLEOTIDE SEQUENCE</scope>
    <source>
        <strain evidence="1">Expedition CK06-06</strain>
    </source>
</reference>
<dbReference type="InterPro" id="IPR015067">
    <property type="entry name" value="DUF1893_TM1506-like"/>
</dbReference>
<proteinExistence type="predicted"/>
<feature type="non-terminal residue" evidence="1">
    <location>
        <position position="1"/>
    </location>
</feature>
<dbReference type="GO" id="GO:0003824">
    <property type="term" value="F:catalytic activity"/>
    <property type="evidence" value="ECO:0007669"/>
    <property type="project" value="InterPro"/>
</dbReference>
<name>X1P1M1_9ZZZZ</name>
<dbReference type="Pfam" id="PF08973">
    <property type="entry name" value="TM1506"/>
    <property type="match status" value="1"/>
</dbReference>
<dbReference type="Gene3D" id="3.40.140.30">
    <property type="entry name" value="Hypothetical protein TM1506"/>
    <property type="match status" value="1"/>
</dbReference>
<dbReference type="InterPro" id="IPR037081">
    <property type="entry name" value="Hyp_TM1506"/>
</dbReference>
<evidence type="ECO:0008006" key="2">
    <source>
        <dbReference type="Google" id="ProtNLM"/>
    </source>
</evidence>